<dbReference type="AlphaFoldDB" id="A0A8T0FZV1"/>
<comment type="caution">
    <text evidence="1">The sequence shown here is derived from an EMBL/GenBank/DDBJ whole genome shotgun (WGS) entry which is preliminary data.</text>
</comment>
<dbReference type="Proteomes" id="UP000807504">
    <property type="component" value="Unassembled WGS sequence"/>
</dbReference>
<dbReference type="InterPro" id="IPR055325">
    <property type="entry name" value="CF161"/>
</dbReference>
<proteinExistence type="predicted"/>
<name>A0A8T0FZV1_ARGBR</name>
<dbReference type="Gene3D" id="2.80.10.50">
    <property type="match status" value="1"/>
</dbReference>
<dbReference type="PANTHER" id="PTHR24274">
    <property type="entry name" value="CILIA- AND FLAGELLA-ASSOCIATED PROTEIN 161"/>
    <property type="match status" value="1"/>
</dbReference>
<evidence type="ECO:0000313" key="2">
    <source>
        <dbReference type="Proteomes" id="UP000807504"/>
    </source>
</evidence>
<gene>
    <name evidence="1" type="ORF">HNY73_000185</name>
</gene>
<protein>
    <submittedName>
        <fullName evidence="1">Cilia- and flagella-associated protein 161 like protein</fullName>
    </submittedName>
</protein>
<evidence type="ECO:0000313" key="1">
    <source>
        <dbReference type="EMBL" id="KAF8795718.1"/>
    </source>
</evidence>
<accession>A0A8T0FZV1</accession>
<dbReference type="EMBL" id="JABXBU010000001">
    <property type="protein sequence ID" value="KAF8795718.1"/>
    <property type="molecule type" value="Genomic_DNA"/>
</dbReference>
<dbReference type="OrthoDB" id="2126411at2759"/>
<keyword evidence="1" id="KW-0282">Flagellum</keyword>
<dbReference type="Pfam" id="PF24569">
    <property type="entry name" value="CFAP161"/>
    <property type="match status" value="1"/>
</dbReference>
<dbReference type="GO" id="GO:0060271">
    <property type="term" value="P:cilium assembly"/>
    <property type="evidence" value="ECO:0007669"/>
    <property type="project" value="TreeGrafter"/>
</dbReference>
<dbReference type="GO" id="GO:0031514">
    <property type="term" value="C:motile cilium"/>
    <property type="evidence" value="ECO:0007669"/>
    <property type="project" value="TreeGrafter"/>
</dbReference>
<dbReference type="PANTHER" id="PTHR24274:SF1">
    <property type="entry name" value="CILIA- AND FLAGELLA-ASSOCIATED PROTEIN 161"/>
    <property type="match status" value="1"/>
</dbReference>
<keyword evidence="1" id="KW-0966">Cell projection</keyword>
<reference evidence="1" key="1">
    <citation type="journal article" date="2020" name="bioRxiv">
        <title>Chromosome-level reference genome of the European wasp spider Argiope bruennichi: a resource for studies on range expansion and evolutionary adaptation.</title>
        <authorList>
            <person name="Sheffer M.M."/>
            <person name="Hoppe A."/>
            <person name="Krehenwinkel H."/>
            <person name="Uhl G."/>
            <person name="Kuss A.W."/>
            <person name="Jensen L."/>
            <person name="Jensen C."/>
            <person name="Gillespie R.G."/>
            <person name="Hoff K.J."/>
            <person name="Prost S."/>
        </authorList>
    </citation>
    <scope>NUCLEOTIDE SEQUENCE</scope>
</reference>
<dbReference type="OMA" id="TFFGPEC"/>
<reference evidence="1" key="2">
    <citation type="submission" date="2020-06" db="EMBL/GenBank/DDBJ databases">
        <authorList>
            <person name="Sheffer M."/>
        </authorList>
    </citation>
    <scope>NUCLEOTIDE SEQUENCE</scope>
</reference>
<organism evidence="1 2">
    <name type="scientific">Argiope bruennichi</name>
    <name type="common">Wasp spider</name>
    <name type="synonym">Aranea bruennichi</name>
    <dbReference type="NCBI Taxonomy" id="94029"/>
    <lineage>
        <taxon>Eukaryota</taxon>
        <taxon>Metazoa</taxon>
        <taxon>Ecdysozoa</taxon>
        <taxon>Arthropoda</taxon>
        <taxon>Chelicerata</taxon>
        <taxon>Arachnida</taxon>
        <taxon>Araneae</taxon>
        <taxon>Araneomorphae</taxon>
        <taxon>Entelegynae</taxon>
        <taxon>Araneoidea</taxon>
        <taxon>Araneidae</taxon>
        <taxon>Argiope</taxon>
    </lineage>
</organism>
<keyword evidence="1" id="KW-0969">Cilium</keyword>
<keyword evidence="2" id="KW-1185">Reference proteome</keyword>
<sequence>MDRTGIQNLYETSRDRKQKFANQHHHYTDFGVLLGYWFDERARAEAETEILLHKLSKNQLGFQKLDRYLITLNRPIQLTRNLDGFLHHGDIVRIKWSHGPDERKYFLAALPFSIGNDGTFDEPCLATATEDSRIVARSAFHVFRNDNKVPNHIPLTYGECIMFCTTDGTGHRLLECEPKSFSTFARKSGHNEVKWVRDLSARSLWKVHHREKQDRRKTEGKFILSNTDVVICHLATGQNLALERGTEMNTIMGKEKEISGHIYDDRYKNEEIENIWQFEAPLIKPEDYGGPIHLPRCSAL</sequence>